<dbReference type="Pfam" id="PF00581">
    <property type="entry name" value="Rhodanese"/>
    <property type="match status" value="1"/>
</dbReference>
<keyword evidence="4" id="KW-1185">Reference proteome</keyword>
<dbReference type="InterPro" id="IPR036873">
    <property type="entry name" value="Rhodanese-like_dom_sf"/>
</dbReference>
<proteinExistence type="predicted"/>
<evidence type="ECO:0000313" key="3">
    <source>
        <dbReference type="EMBL" id="AGA66006.1"/>
    </source>
</evidence>
<name>A0A3B6VJB0_BRAPL</name>
<feature type="domain" description="Rhodanese" evidence="2">
    <location>
        <begin position="15"/>
        <end position="136"/>
    </location>
</feature>
<evidence type="ECO:0000313" key="4">
    <source>
        <dbReference type="Proteomes" id="UP000010793"/>
    </source>
</evidence>
<dbReference type="Pfam" id="PF26341">
    <property type="entry name" value="AAA_SelU"/>
    <property type="match status" value="1"/>
</dbReference>
<dbReference type="InterPro" id="IPR027417">
    <property type="entry name" value="P-loop_NTPase"/>
</dbReference>
<dbReference type="PANTHER" id="PTHR30401">
    <property type="entry name" value="TRNA 2-SELENOURIDINE SYNTHASE"/>
    <property type="match status" value="1"/>
</dbReference>
<dbReference type="GO" id="GO:0002098">
    <property type="term" value="P:tRNA wobble uridine modification"/>
    <property type="evidence" value="ECO:0007669"/>
    <property type="project" value="InterPro"/>
</dbReference>
<dbReference type="AlphaFoldDB" id="A0A3B6VJB0"/>
<dbReference type="Proteomes" id="UP000010793">
    <property type="component" value="Chromosome"/>
</dbReference>
<dbReference type="Gene3D" id="3.40.250.10">
    <property type="entry name" value="Rhodanese-like domain"/>
    <property type="match status" value="1"/>
</dbReference>
<dbReference type="InterPro" id="IPR058840">
    <property type="entry name" value="AAA_SelU"/>
</dbReference>
<evidence type="ECO:0000256" key="1">
    <source>
        <dbReference type="ARBA" id="ARBA00023266"/>
    </source>
</evidence>
<dbReference type="PANTHER" id="PTHR30401:SF0">
    <property type="entry name" value="TRNA 2-SELENOURIDINE SYNTHASE"/>
    <property type="match status" value="1"/>
</dbReference>
<reference evidence="3 4" key="1">
    <citation type="journal article" date="2013" name="Genome Announc.">
        <title>Complete Genome Sequence of the Porcine Strain Brachyspira pilosicoli P43/6/78(T.).</title>
        <authorList>
            <person name="Lin C."/>
            <person name="den Bakker H.C."/>
            <person name="Suzuki H."/>
            <person name="Lefebure T."/>
            <person name="Ponnala L."/>
            <person name="Sun Q."/>
            <person name="Stanhope M.J."/>
            <person name="Wiedmann M."/>
            <person name="Duhamel G.E."/>
        </authorList>
    </citation>
    <scope>NUCLEOTIDE SEQUENCE [LARGE SCALE GENOMIC DNA]</scope>
    <source>
        <strain evidence="3 4">P43/6/78</strain>
    </source>
</reference>
<accession>A0A3B6VJB0</accession>
<dbReference type="KEGG" id="bpip:BPP43_03560"/>
<dbReference type="Gene3D" id="3.40.50.300">
    <property type="entry name" value="P-loop containing nucleotide triphosphate hydrolases"/>
    <property type="match status" value="1"/>
</dbReference>
<organism evidence="3 4">
    <name type="scientific">Brachyspira pilosicoli P43/6/78</name>
    <dbReference type="NCBI Taxonomy" id="1042417"/>
    <lineage>
        <taxon>Bacteria</taxon>
        <taxon>Pseudomonadati</taxon>
        <taxon>Spirochaetota</taxon>
        <taxon>Spirochaetia</taxon>
        <taxon>Brachyspirales</taxon>
        <taxon>Brachyspiraceae</taxon>
        <taxon>Brachyspira</taxon>
    </lineage>
</organism>
<dbReference type="RefSeq" id="WP_015274161.1">
    <property type="nucleotide sequence ID" value="NC_019908.1"/>
</dbReference>
<keyword evidence="1" id="KW-0711">Selenium</keyword>
<sequence>MVKRIEIEEFLRLEREENLPVIDVRSPSEFNHGHIPNAKNVYLFDDEERKVVGTIYKEEGREAAILKGLEYVGSRMVTILKEVDKISKNNVILMHCFRGGMRSESVAWLCSNYKYDVYVLEGGYKSYRRYVLESFNNKKYKINLVTGRTGSKKTLILNKLKELEYNVVDLEGIAKHKGSAFGWINEGEQPSQEQFENNLCLELSKYDNGSSLWVEDESLLIGKRAIPRGLFDNMKSPENIIYLNVSIEDRAKYITDTYGKYSIDDLRESIIKIKKRLGDERMREALSLLDEGKIYECVLVLLYYYDKAYRLSIQEENKIINIECNNLTIDDIVSSISKLKS</sequence>
<gene>
    <name evidence="3" type="ORF">BPP43_03560</name>
</gene>
<dbReference type="SUPFAM" id="SSF52821">
    <property type="entry name" value="Rhodanese/Cell cycle control phosphatase"/>
    <property type="match status" value="1"/>
</dbReference>
<evidence type="ECO:0000259" key="2">
    <source>
        <dbReference type="PROSITE" id="PS50206"/>
    </source>
</evidence>
<protein>
    <submittedName>
        <fullName evidence="3">Rhodanese like domain-containing protein</fullName>
    </submittedName>
</protein>
<dbReference type="InterPro" id="IPR017582">
    <property type="entry name" value="SelU"/>
</dbReference>
<dbReference type="SMART" id="SM00450">
    <property type="entry name" value="RHOD"/>
    <property type="match status" value="1"/>
</dbReference>
<dbReference type="EMBL" id="CP002873">
    <property type="protein sequence ID" value="AGA66006.1"/>
    <property type="molecule type" value="Genomic_DNA"/>
</dbReference>
<dbReference type="NCBIfam" id="TIGR03167">
    <property type="entry name" value="tRNA_sel_U_synt"/>
    <property type="match status" value="1"/>
</dbReference>
<dbReference type="InterPro" id="IPR001763">
    <property type="entry name" value="Rhodanese-like_dom"/>
</dbReference>
<dbReference type="NCBIfam" id="NF008750">
    <property type="entry name" value="PRK11784.1-2"/>
    <property type="match status" value="1"/>
</dbReference>
<dbReference type="PROSITE" id="PS50206">
    <property type="entry name" value="RHODANESE_3"/>
    <property type="match status" value="1"/>
</dbReference>
<dbReference type="GO" id="GO:0043828">
    <property type="term" value="F:tRNA 2-selenouridine synthase activity"/>
    <property type="evidence" value="ECO:0007669"/>
    <property type="project" value="InterPro"/>
</dbReference>